<protein>
    <recommendedName>
        <fullName evidence="15">Amino acid transporter transmembrane domain-containing protein</fullName>
    </recommendedName>
</protein>
<keyword evidence="5" id="KW-1003">Cell membrane</keyword>
<reference evidence="16 17" key="1">
    <citation type="journal article" date="2023" name="Plants (Basel)">
        <title>Bridging the Gap: Combining Genomics and Transcriptomics Approaches to Understand Stylosanthes scabra, an Orphan Legume from the Brazilian Caatinga.</title>
        <authorList>
            <person name="Ferreira-Neto J.R.C."/>
            <person name="da Silva M.D."/>
            <person name="Binneck E."/>
            <person name="de Melo N.F."/>
            <person name="da Silva R.H."/>
            <person name="de Melo A.L.T.M."/>
            <person name="Pandolfi V."/>
            <person name="Bustamante F.O."/>
            <person name="Brasileiro-Vidal A.C."/>
            <person name="Benko-Iseppon A.M."/>
        </authorList>
    </citation>
    <scope>NUCLEOTIDE SEQUENCE [LARGE SCALE GENOMIC DNA]</scope>
    <source>
        <tissue evidence="16">Leaves</tissue>
    </source>
</reference>
<evidence type="ECO:0000256" key="13">
    <source>
        <dbReference type="SAM" id="MobiDB-lite"/>
    </source>
</evidence>
<evidence type="ECO:0000256" key="7">
    <source>
        <dbReference type="ARBA" id="ARBA00022847"/>
    </source>
</evidence>
<keyword evidence="17" id="KW-1185">Reference proteome</keyword>
<feature type="non-terminal residue" evidence="16">
    <location>
        <position position="170"/>
    </location>
</feature>
<accession>A0ABU6VNU6</accession>
<comment type="subcellular location">
    <subcellularLocation>
        <location evidence="2">Cell membrane</location>
    </subcellularLocation>
    <subcellularLocation>
        <location evidence="1">Endomembrane system</location>
        <topology evidence="1">Multi-pass membrane protein</topology>
    </subcellularLocation>
</comment>
<evidence type="ECO:0000256" key="3">
    <source>
        <dbReference type="ARBA" id="ARBA00005590"/>
    </source>
</evidence>
<comment type="caution">
    <text evidence="16">The sequence shown here is derived from an EMBL/GenBank/DDBJ whole genome shotgun (WGS) entry which is preliminary data.</text>
</comment>
<evidence type="ECO:0000313" key="16">
    <source>
        <dbReference type="EMBL" id="MED6175267.1"/>
    </source>
</evidence>
<dbReference type="Pfam" id="PF01490">
    <property type="entry name" value="Aa_trans"/>
    <property type="match status" value="1"/>
</dbReference>
<feature type="compositionally biased region" description="Polar residues" evidence="13">
    <location>
        <begin position="25"/>
        <end position="39"/>
    </location>
</feature>
<keyword evidence="9 14" id="KW-1133">Transmembrane helix</keyword>
<evidence type="ECO:0000256" key="4">
    <source>
        <dbReference type="ARBA" id="ARBA00022448"/>
    </source>
</evidence>
<evidence type="ECO:0000256" key="8">
    <source>
        <dbReference type="ARBA" id="ARBA00022970"/>
    </source>
</evidence>
<evidence type="ECO:0000259" key="15">
    <source>
        <dbReference type="Pfam" id="PF01490"/>
    </source>
</evidence>
<dbReference type="PANTHER" id="PTHR48017">
    <property type="entry name" value="OS05G0424000 PROTEIN-RELATED"/>
    <property type="match status" value="1"/>
</dbReference>
<keyword evidence="10 14" id="KW-0472">Membrane</keyword>
<evidence type="ECO:0000256" key="2">
    <source>
        <dbReference type="ARBA" id="ARBA00004236"/>
    </source>
</evidence>
<gene>
    <name evidence="16" type="ORF">PIB30_076869</name>
</gene>
<keyword evidence="11" id="KW-0927">Auxin signaling pathway</keyword>
<feature type="domain" description="Amino acid transporter transmembrane" evidence="15">
    <location>
        <begin position="101"/>
        <end position="156"/>
    </location>
</feature>
<feature type="region of interest" description="Disordered" evidence="13">
    <location>
        <begin position="1"/>
        <end position="86"/>
    </location>
</feature>
<keyword evidence="7" id="KW-0769">Symport</keyword>
<feature type="transmembrane region" description="Helical" evidence="14">
    <location>
        <begin position="126"/>
        <end position="148"/>
    </location>
</feature>
<sequence>MGEEENDRNWSLNNTDAVVMPPLSPNSSTLTIHIDSNNNQHHHRHHLRHHSSSSSQIHPTISDDDDELYGGHSSQEQQQQQGPKDEWLPITESRKGNEYFAGFHVLNSNIGFQALMLPVAFATLGWAWGTVCLSLAFIWQLYTIFLLVELHECVPGIRHSRFLVLAIAAF</sequence>
<evidence type="ECO:0000256" key="5">
    <source>
        <dbReference type="ARBA" id="ARBA00022475"/>
    </source>
</evidence>
<organism evidence="16 17">
    <name type="scientific">Stylosanthes scabra</name>
    <dbReference type="NCBI Taxonomy" id="79078"/>
    <lineage>
        <taxon>Eukaryota</taxon>
        <taxon>Viridiplantae</taxon>
        <taxon>Streptophyta</taxon>
        <taxon>Embryophyta</taxon>
        <taxon>Tracheophyta</taxon>
        <taxon>Spermatophyta</taxon>
        <taxon>Magnoliopsida</taxon>
        <taxon>eudicotyledons</taxon>
        <taxon>Gunneridae</taxon>
        <taxon>Pentapetalae</taxon>
        <taxon>rosids</taxon>
        <taxon>fabids</taxon>
        <taxon>Fabales</taxon>
        <taxon>Fabaceae</taxon>
        <taxon>Papilionoideae</taxon>
        <taxon>50 kb inversion clade</taxon>
        <taxon>dalbergioids sensu lato</taxon>
        <taxon>Dalbergieae</taxon>
        <taxon>Pterocarpus clade</taxon>
        <taxon>Stylosanthes</taxon>
    </lineage>
</organism>
<evidence type="ECO:0000256" key="12">
    <source>
        <dbReference type="ARBA" id="ARBA00045588"/>
    </source>
</evidence>
<evidence type="ECO:0000256" key="6">
    <source>
        <dbReference type="ARBA" id="ARBA00022692"/>
    </source>
</evidence>
<evidence type="ECO:0000256" key="1">
    <source>
        <dbReference type="ARBA" id="ARBA00004127"/>
    </source>
</evidence>
<evidence type="ECO:0000313" key="17">
    <source>
        <dbReference type="Proteomes" id="UP001341840"/>
    </source>
</evidence>
<evidence type="ECO:0000256" key="14">
    <source>
        <dbReference type="SAM" id="Phobius"/>
    </source>
</evidence>
<evidence type="ECO:0000256" key="10">
    <source>
        <dbReference type="ARBA" id="ARBA00023136"/>
    </source>
</evidence>
<evidence type="ECO:0000256" key="9">
    <source>
        <dbReference type="ARBA" id="ARBA00022989"/>
    </source>
</evidence>
<dbReference type="EMBL" id="JASCZI010152053">
    <property type="protein sequence ID" value="MED6175267.1"/>
    <property type="molecule type" value="Genomic_DNA"/>
</dbReference>
<dbReference type="InterPro" id="IPR013057">
    <property type="entry name" value="AA_transpt_TM"/>
</dbReference>
<comment type="function">
    <text evidence="12">Carrier protein involved in proton-driven auxin influx. Mediates the formation of auxin gradient from developing leaves (site of auxin biosynthesis) to tips by contributing to the loading of auxin in vascular tissues and facilitating acropetal (base to tip) auxin transport within inner tissues of the root apex, and basipetal (tip to base) auxin transport within outer tissues of the root apex. May be involved in lateral roots and nodules formation.</text>
</comment>
<comment type="similarity">
    <text evidence="3">Belongs to the amino acid/polyamine transporter 2 family. Amino acid/auxin permease (AAAP) (TC 2.A.18.1) subfamily.</text>
</comment>
<name>A0ABU6VNU6_9FABA</name>
<feature type="compositionally biased region" description="Basic residues" evidence="13">
    <location>
        <begin position="40"/>
        <end position="51"/>
    </location>
</feature>
<dbReference type="Proteomes" id="UP001341840">
    <property type="component" value="Unassembled WGS sequence"/>
</dbReference>
<keyword evidence="4" id="KW-0813">Transport</keyword>
<feature type="transmembrane region" description="Helical" evidence="14">
    <location>
        <begin position="99"/>
        <end position="120"/>
    </location>
</feature>
<keyword evidence="6 14" id="KW-0812">Transmembrane</keyword>
<evidence type="ECO:0000256" key="11">
    <source>
        <dbReference type="ARBA" id="ARBA00023294"/>
    </source>
</evidence>
<proteinExistence type="inferred from homology"/>
<keyword evidence="8" id="KW-0029">Amino-acid transport</keyword>